<proteinExistence type="predicted"/>
<protein>
    <recommendedName>
        <fullName evidence="3">Restriction endonuclease domain-containing protein</fullName>
    </recommendedName>
</protein>
<gene>
    <name evidence="1" type="ORF">WA1_37235</name>
</gene>
<dbReference type="PANTHER" id="PTHR47152:SF1">
    <property type="entry name" value="SLL1186 PROTEIN"/>
    <property type="match status" value="1"/>
</dbReference>
<accession>A0A139X190</accession>
<dbReference type="RefSeq" id="WP_017746825.1">
    <property type="nucleotide sequence ID" value="NZ_KQ976354.1"/>
</dbReference>
<evidence type="ECO:0000313" key="2">
    <source>
        <dbReference type="Proteomes" id="UP000076925"/>
    </source>
</evidence>
<name>A0A139X190_9CYAN</name>
<evidence type="ECO:0008006" key="3">
    <source>
        <dbReference type="Google" id="ProtNLM"/>
    </source>
</evidence>
<comment type="caution">
    <text evidence="1">The sequence shown here is derived from an EMBL/GenBank/DDBJ whole genome shotgun (WGS) entry which is preliminary data.</text>
</comment>
<sequence length="79" mass="9208">MNAYEALGVPELWRYEDGKLQINILRDGKYVESKISPIFPNLPIFEVIPQFVEESKIIGRSLTLRKFREWIGKETNPNA</sequence>
<organism evidence="1 2">
    <name type="scientific">Scytonema hofmannii PCC 7110</name>
    <dbReference type="NCBI Taxonomy" id="128403"/>
    <lineage>
        <taxon>Bacteria</taxon>
        <taxon>Bacillati</taxon>
        <taxon>Cyanobacteriota</taxon>
        <taxon>Cyanophyceae</taxon>
        <taxon>Nostocales</taxon>
        <taxon>Scytonemataceae</taxon>
        <taxon>Scytonema</taxon>
    </lineage>
</organism>
<reference evidence="1 2" key="1">
    <citation type="journal article" date="2013" name="Genome Biol. Evol.">
        <title>Genomes of Stigonematalean cyanobacteria (subsection V) and the evolution of oxygenic photosynthesis from prokaryotes to plastids.</title>
        <authorList>
            <person name="Dagan T."/>
            <person name="Roettger M."/>
            <person name="Stucken K."/>
            <person name="Landan G."/>
            <person name="Koch R."/>
            <person name="Major P."/>
            <person name="Gould S.B."/>
            <person name="Goremykin V.V."/>
            <person name="Rippka R."/>
            <person name="Tandeau de Marsac N."/>
            <person name="Gugger M."/>
            <person name="Lockhart P.J."/>
            <person name="Allen J.F."/>
            <person name="Brune I."/>
            <person name="Maus I."/>
            <person name="Puhler A."/>
            <person name="Martin W.F."/>
        </authorList>
    </citation>
    <scope>NUCLEOTIDE SEQUENCE [LARGE SCALE GENOMIC DNA]</scope>
    <source>
        <strain evidence="1 2">PCC 7110</strain>
    </source>
</reference>
<evidence type="ECO:0000313" key="1">
    <source>
        <dbReference type="EMBL" id="KYC38423.1"/>
    </source>
</evidence>
<dbReference type="Proteomes" id="UP000076925">
    <property type="component" value="Unassembled WGS sequence"/>
</dbReference>
<dbReference type="EMBL" id="ANNX02000041">
    <property type="protein sequence ID" value="KYC38423.1"/>
    <property type="molecule type" value="Genomic_DNA"/>
</dbReference>
<dbReference type="STRING" id="128403.WA1_37235"/>
<dbReference type="PANTHER" id="PTHR47152">
    <property type="entry name" value="SLR2084 PROTEIN-RELATED"/>
    <property type="match status" value="1"/>
</dbReference>
<dbReference type="OrthoDB" id="482924at2"/>
<keyword evidence="2" id="KW-1185">Reference proteome</keyword>
<dbReference type="AlphaFoldDB" id="A0A139X190"/>